<dbReference type="EMBL" id="LRGB01002849">
    <property type="protein sequence ID" value="KZS06121.1"/>
    <property type="molecule type" value="Genomic_DNA"/>
</dbReference>
<comment type="catalytic activity">
    <reaction evidence="7">
        <text>GTP + H2O = GDP + phosphate + H(+)</text>
        <dbReference type="Rhea" id="RHEA:19669"/>
        <dbReference type="ChEBI" id="CHEBI:15377"/>
        <dbReference type="ChEBI" id="CHEBI:15378"/>
        <dbReference type="ChEBI" id="CHEBI:37565"/>
        <dbReference type="ChEBI" id="CHEBI:43474"/>
        <dbReference type="ChEBI" id="CHEBI:58189"/>
    </reaction>
    <physiologicalReaction direction="left-to-right" evidence="7">
        <dbReference type="Rhea" id="RHEA:19670"/>
    </physiologicalReaction>
</comment>
<keyword evidence="9" id="KW-1185">Reference proteome</keyword>
<gene>
    <name evidence="8" type="ORF">APZ42_030625</name>
</gene>
<dbReference type="Gene3D" id="3.40.50.300">
    <property type="entry name" value="P-loop containing nucleotide triphosphate hydrolases"/>
    <property type="match status" value="1"/>
</dbReference>
<dbReference type="SUPFAM" id="SSF52540">
    <property type="entry name" value="P-loop containing nucleoside triphosphate hydrolases"/>
    <property type="match status" value="1"/>
</dbReference>
<keyword evidence="5" id="KW-0143">Chaperone</keyword>
<evidence type="ECO:0000256" key="2">
    <source>
        <dbReference type="ARBA" id="ARBA00022801"/>
    </source>
</evidence>
<dbReference type="STRING" id="35525.A0A0P5WPK0"/>
<keyword evidence="2" id="KW-0378">Hydrolase</keyword>
<dbReference type="Pfam" id="PF02492">
    <property type="entry name" value="cobW"/>
    <property type="match status" value="1"/>
</dbReference>
<dbReference type="OrthoDB" id="258627at2759"/>
<dbReference type="Gene3D" id="3.30.1220.10">
    <property type="entry name" value="CobW-like, C-terminal domain"/>
    <property type="match status" value="1"/>
</dbReference>
<evidence type="ECO:0000256" key="4">
    <source>
        <dbReference type="ARBA" id="ARBA00023134"/>
    </source>
</evidence>
<evidence type="ECO:0000256" key="1">
    <source>
        <dbReference type="ARBA" id="ARBA00022741"/>
    </source>
</evidence>
<dbReference type="GO" id="GO:0016787">
    <property type="term" value="F:hydrolase activity"/>
    <property type="evidence" value="ECO:0007669"/>
    <property type="project" value="UniProtKB-KW"/>
</dbReference>
<evidence type="ECO:0000256" key="3">
    <source>
        <dbReference type="ARBA" id="ARBA00022833"/>
    </source>
</evidence>
<dbReference type="InterPro" id="IPR036627">
    <property type="entry name" value="CobW-likC_sf"/>
</dbReference>
<name>A0A0P5WPK0_9CRUS</name>
<comment type="caution">
    <text evidence="8">The sequence shown here is derived from an EMBL/GenBank/DDBJ whole genome shotgun (WGS) entry which is preliminary data.</text>
</comment>
<keyword evidence="3" id="KW-0862">Zinc</keyword>
<dbReference type="AlphaFoldDB" id="A0A0P5WPK0"/>
<dbReference type="GO" id="GO:0005737">
    <property type="term" value="C:cytoplasm"/>
    <property type="evidence" value="ECO:0007669"/>
    <property type="project" value="TreeGrafter"/>
</dbReference>
<accession>A0A0P5WPK0</accession>
<evidence type="ECO:0000256" key="7">
    <source>
        <dbReference type="ARBA" id="ARBA00049117"/>
    </source>
</evidence>
<dbReference type="CDD" id="cd03112">
    <property type="entry name" value="CobW-like"/>
    <property type="match status" value="1"/>
</dbReference>
<organism evidence="8 9">
    <name type="scientific">Daphnia magna</name>
    <dbReference type="NCBI Taxonomy" id="35525"/>
    <lineage>
        <taxon>Eukaryota</taxon>
        <taxon>Metazoa</taxon>
        <taxon>Ecdysozoa</taxon>
        <taxon>Arthropoda</taxon>
        <taxon>Crustacea</taxon>
        <taxon>Branchiopoda</taxon>
        <taxon>Diplostraca</taxon>
        <taxon>Cladocera</taxon>
        <taxon>Anomopoda</taxon>
        <taxon>Daphniidae</taxon>
        <taxon>Daphnia</taxon>
    </lineage>
</organism>
<dbReference type="PANTHER" id="PTHR13748">
    <property type="entry name" value="COBW-RELATED"/>
    <property type="match status" value="1"/>
</dbReference>
<dbReference type="InterPro" id="IPR051316">
    <property type="entry name" value="Zinc-reg_GTPase_activator"/>
</dbReference>
<sequence>MENFDDSDTIPELVDIVDDAKLINSSKSDSANFQTVPVTIVTGFLGAGKTTFLNFVLTEQHEKRIAVILNEFGEGSVLEKSLAVGTQGDLYEEWLELRNGCLCCSVKDNGVKAIENLMKKKGRFDYILLETTGLADPGPIASLFWLDSELCSDIHLDGIITLVDAKHGLRQINEKKPDGSVNEAIRQIALADVIVINKEDLVTKADLLELKNHVQAINSEATFVTTHHGRVNLEAVLDLGLYYQTTNRRPFENTPAKFSSPSNGHLDLSVRSVTLELNKRLTPEIVDAYLQRLLWEKDVVNSEGLALEIFRLKGIVRYSQPESASSSVVIIQAVYDTYDVMPIKPEASDSGNREKESLEADARFVFIGRNLELLILKNVLLQLLHPD</sequence>
<dbReference type="Pfam" id="PF07683">
    <property type="entry name" value="CobW_C"/>
    <property type="match status" value="1"/>
</dbReference>
<proteinExistence type="inferred from homology"/>
<dbReference type="InterPro" id="IPR011629">
    <property type="entry name" value="CobW-like_C"/>
</dbReference>
<dbReference type="InterPro" id="IPR003495">
    <property type="entry name" value="CobW/HypB/UreG_nucleotide-bd"/>
</dbReference>
<evidence type="ECO:0000256" key="5">
    <source>
        <dbReference type="ARBA" id="ARBA00023186"/>
    </source>
</evidence>
<dbReference type="PANTHER" id="PTHR13748:SF31">
    <property type="entry name" value="ZINC-REGULATED GTPASE METALLOPROTEIN ACTIVATOR 1A-RELATED"/>
    <property type="match status" value="1"/>
</dbReference>
<evidence type="ECO:0000313" key="8">
    <source>
        <dbReference type="EMBL" id="KZS06121.1"/>
    </source>
</evidence>
<protein>
    <submittedName>
        <fullName evidence="8">COBW domain-containing protein 3</fullName>
    </submittedName>
</protein>
<evidence type="ECO:0000256" key="6">
    <source>
        <dbReference type="ARBA" id="ARBA00034320"/>
    </source>
</evidence>
<dbReference type="GO" id="GO:0005525">
    <property type="term" value="F:GTP binding"/>
    <property type="evidence" value="ECO:0007669"/>
    <property type="project" value="UniProtKB-KW"/>
</dbReference>
<keyword evidence="4" id="KW-0342">GTP-binding</keyword>
<dbReference type="InterPro" id="IPR027417">
    <property type="entry name" value="P-loop_NTPase"/>
</dbReference>
<dbReference type="Proteomes" id="UP000076858">
    <property type="component" value="Unassembled WGS sequence"/>
</dbReference>
<comment type="similarity">
    <text evidence="6">Belongs to the SIMIBI class G3E GTPase family. ZNG1 subfamily.</text>
</comment>
<evidence type="ECO:0000313" key="9">
    <source>
        <dbReference type="Proteomes" id="UP000076858"/>
    </source>
</evidence>
<dbReference type="SUPFAM" id="SSF90002">
    <property type="entry name" value="Hypothetical protein YjiA, C-terminal domain"/>
    <property type="match status" value="1"/>
</dbReference>
<reference evidence="8 9" key="1">
    <citation type="submission" date="2016-03" db="EMBL/GenBank/DDBJ databases">
        <title>EvidentialGene: Evidence-directed Construction of Genes on Genomes.</title>
        <authorList>
            <person name="Gilbert D.G."/>
            <person name="Choi J.-H."/>
            <person name="Mockaitis K."/>
            <person name="Colbourne J."/>
            <person name="Pfrender M."/>
        </authorList>
    </citation>
    <scope>NUCLEOTIDE SEQUENCE [LARGE SCALE GENOMIC DNA]</scope>
    <source>
        <strain evidence="8 9">Xinb3</strain>
        <tissue evidence="8">Complete organism</tissue>
    </source>
</reference>
<keyword evidence="1" id="KW-0547">Nucleotide-binding</keyword>